<dbReference type="RefSeq" id="WP_175479392.1">
    <property type="nucleotide sequence ID" value="NZ_FNHE01000002.1"/>
</dbReference>
<sequence>MAVVGPETAGRSSAAGYRQVDTVLGGGLRAVVQSGGAAVQVPTALPTH</sequence>
<dbReference type="AlphaFoldDB" id="A0A1G9MX96"/>
<keyword evidence="2" id="KW-1185">Reference proteome</keyword>
<proteinExistence type="predicted"/>
<organism evidence="1 2">
    <name type="scientific">Geodermatophilus siccatus</name>
    <dbReference type="NCBI Taxonomy" id="1137991"/>
    <lineage>
        <taxon>Bacteria</taxon>
        <taxon>Bacillati</taxon>
        <taxon>Actinomycetota</taxon>
        <taxon>Actinomycetes</taxon>
        <taxon>Geodermatophilales</taxon>
        <taxon>Geodermatophilaceae</taxon>
        <taxon>Geodermatophilus</taxon>
    </lineage>
</organism>
<evidence type="ECO:0000313" key="2">
    <source>
        <dbReference type="Proteomes" id="UP000198680"/>
    </source>
</evidence>
<gene>
    <name evidence="1" type="ORF">SAMN05660642_00815</name>
</gene>
<dbReference type="EMBL" id="FNHE01000002">
    <property type="protein sequence ID" value="SDL78916.1"/>
    <property type="molecule type" value="Genomic_DNA"/>
</dbReference>
<dbReference type="STRING" id="1137991.SAMN05660642_00815"/>
<evidence type="ECO:0000313" key="1">
    <source>
        <dbReference type="EMBL" id="SDL78916.1"/>
    </source>
</evidence>
<dbReference type="Proteomes" id="UP000198680">
    <property type="component" value="Unassembled WGS sequence"/>
</dbReference>
<reference evidence="2" key="1">
    <citation type="submission" date="2016-10" db="EMBL/GenBank/DDBJ databases">
        <authorList>
            <person name="Varghese N."/>
            <person name="Submissions S."/>
        </authorList>
    </citation>
    <scope>NUCLEOTIDE SEQUENCE [LARGE SCALE GENOMIC DNA]</scope>
    <source>
        <strain evidence="2">DSM 45419</strain>
    </source>
</reference>
<name>A0A1G9MX96_9ACTN</name>
<protein>
    <submittedName>
        <fullName evidence="1">Uncharacterized protein</fullName>
    </submittedName>
</protein>
<accession>A0A1G9MX96</accession>